<evidence type="ECO:0000313" key="2">
    <source>
        <dbReference type="EMBL" id="GMH16832.1"/>
    </source>
</evidence>
<feature type="compositionally biased region" description="Basic residues" evidence="1">
    <location>
        <begin position="1"/>
        <end position="15"/>
    </location>
</feature>
<dbReference type="EMBL" id="BSYO01000017">
    <property type="protein sequence ID" value="GMH16832.1"/>
    <property type="molecule type" value="Genomic_DNA"/>
</dbReference>
<organism evidence="2 3">
    <name type="scientific">Nepenthes gracilis</name>
    <name type="common">Slender pitcher plant</name>
    <dbReference type="NCBI Taxonomy" id="150966"/>
    <lineage>
        <taxon>Eukaryota</taxon>
        <taxon>Viridiplantae</taxon>
        <taxon>Streptophyta</taxon>
        <taxon>Embryophyta</taxon>
        <taxon>Tracheophyta</taxon>
        <taxon>Spermatophyta</taxon>
        <taxon>Magnoliopsida</taxon>
        <taxon>eudicotyledons</taxon>
        <taxon>Gunneridae</taxon>
        <taxon>Pentapetalae</taxon>
        <taxon>Caryophyllales</taxon>
        <taxon>Nepenthaceae</taxon>
        <taxon>Nepenthes</taxon>
    </lineage>
</organism>
<keyword evidence="3" id="KW-1185">Reference proteome</keyword>
<accession>A0AAD3SUK9</accession>
<reference evidence="2" key="1">
    <citation type="submission" date="2023-05" db="EMBL/GenBank/DDBJ databases">
        <title>Nepenthes gracilis genome sequencing.</title>
        <authorList>
            <person name="Fukushima K."/>
        </authorList>
    </citation>
    <scope>NUCLEOTIDE SEQUENCE</scope>
    <source>
        <strain evidence="2">SING2019-196</strain>
    </source>
</reference>
<evidence type="ECO:0000256" key="1">
    <source>
        <dbReference type="SAM" id="MobiDB-lite"/>
    </source>
</evidence>
<sequence>MHHGLRRTEKHKSSRRNSAAHQVAKNSSLDVDAADCGYPSSANLMVSKAIKQVPLASNQLSPKEKIDSGVFPLPTSGLPDGLKDHSLNLGVLHQAGVCDAPAKNSPSGLYHKKPNGCSLVCNSIQSCSSLEAEGPKPEQKIFSLALESSDNEVEASALQDQFLVEVEGGHVELSAPASVYSGVVEELTPPALSRRAEGPRLLRMNASVDFVAGTVFRGSICFFAGLPVAKSFVMWLRLHWWLLATCGSRLWSFYRMLLRCKGAADPGATEGLRCSAAIGC</sequence>
<proteinExistence type="predicted"/>
<protein>
    <submittedName>
        <fullName evidence="2">Uncharacterized protein</fullName>
    </submittedName>
</protein>
<gene>
    <name evidence="2" type="ORF">Nepgr_018673</name>
</gene>
<comment type="caution">
    <text evidence="2">The sequence shown here is derived from an EMBL/GenBank/DDBJ whole genome shotgun (WGS) entry which is preliminary data.</text>
</comment>
<feature type="compositionally biased region" description="Polar residues" evidence="1">
    <location>
        <begin position="16"/>
        <end position="26"/>
    </location>
</feature>
<evidence type="ECO:0000313" key="3">
    <source>
        <dbReference type="Proteomes" id="UP001279734"/>
    </source>
</evidence>
<dbReference type="AlphaFoldDB" id="A0AAD3SUK9"/>
<name>A0AAD3SUK9_NEPGR</name>
<dbReference type="Proteomes" id="UP001279734">
    <property type="component" value="Unassembled WGS sequence"/>
</dbReference>
<feature type="region of interest" description="Disordered" evidence="1">
    <location>
        <begin position="1"/>
        <end position="26"/>
    </location>
</feature>